<dbReference type="InterPro" id="IPR027383">
    <property type="entry name" value="Znf_put"/>
</dbReference>
<feature type="domain" description="Putative zinc-finger" evidence="1">
    <location>
        <begin position="9"/>
        <end position="32"/>
    </location>
</feature>
<gene>
    <name evidence="2" type="ORF">HRJ34_11875</name>
</gene>
<sequence>MHPEPVTEAEIQAYLDGELDLGRRLEVESHLAADPEAAHVFMEDLRLRTSLRLLATDLGDAPPEMLSAAARLSARLGDGAPRSFRNLWGGRAMQGLAAAALIAIVVLPGRDVQAGPPAYVGDAVAAYRTGLLREAMVSQVETPRFDAGEVQRNTQIRVPRLPAQWVVTDAQIFPSKEGPALQLMVRTPNAKKLSLFAVRAPSDAPMAPTAVRHEGASVAYWREGEMSYAITGPEEPETIDTVAENFVDEAV</sequence>
<evidence type="ECO:0000259" key="1">
    <source>
        <dbReference type="Pfam" id="PF13490"/>
    </source>
</evidence>
<evidence type="ECO:0000313" key="3">
    <source>
        <dbReference type="Proteomes" id="UP000664914"/>
    </source>
</evidence>
<dbReference type="EMBL" id="CP059319">
    <property type="protein sequence ID" value="QTH24135.1"/>
    <property type="molecule type" value="Genomic_DNA"/>
</dbReference>
<proteinExistence type="predicted"/>
<accession>A0A975HG63</accession>
<dbReference type="Pfam" id="PF13490">
    <property type="entry name" value="zf-HC2"/>
    <property type="match status" value="1"/>
</dbReference>
<reference evidence="2" key="2">
    <citation type="submission" date="2021-04" db="EMBL/GenBank/DDBJ databases">
        <title>Isolation and genomic analysis of the ibuprofen-degrading bacterium Sphingomonas strain MPO218.</title>
        <authorList>
            <person name="Aulestia M."/>
            <person name="Flores A."/>
            <person name="Mangas E.L."/>
            <person name="Perez-Pulido A.J."/>
            <person name="Santero E."/>
            <person name="Camacho E.M."/>
        </authorList>
    </citation>
    <scope>NUCLEOTIDE SEQUENCE</scope>
    <source>
        <strain evidence="2">MPO218</strain>
    </source>
</reference>
<evidence type="ECO:0000313" key="2">
    <source>
        <dbReference type="EMBL" id="QTH24135.1"/>
    </source>
</evidence>
<dbReference type="Proteomes" id="UP000664914">
    <property type="component" value="Chromosome"/>
</dbReference>
<reference evidence="2" key="1">
    <citation type="submission" date="2020-07" db="EMBL/GenBank/DDBJ databases">
        <authorList>
            <person name="Camacho E."/>
        </authorList>
    </citation>
    <scope>NUCLEOTIDE SEQUENCE</scope>
    <source>
        <strain evidence="2">MPO218</strain>
    </source>
</reference>
<organism evidence="2 3">
    <name type="scientific">Rhizorhabdus wittichii</name>
    <dbReference type="NCBI Taxonomy" id="160791"/>
    <lineage>
        <taxon>Bacteria</taxon>
        <taxon>Pseudomonadati</taxon>
        <taxon>Pseudomonadota</taxon>
        <taxon>Alphaproteobacteria</taxon>
        <taxon>Sphingomonadales</taxon>
        <taxon>Sphingomonadaceae</taxon>
        <taxon>Rhizorhabdus</taxon>
    </lineage>
</organism>
<protein>
    <submittedName>
        <fullName evidence="2">Zf-HC2 domain-containing protein</fullName>
    </submittedName>
</protein>
<dbReference type="AlphaFoldDB" id="A0A975HG63"/>
<name>A0A975HG63_9SPHN</name>
<dbReference type="OMA" id="WFQIGEV"/>
<dbReference type="RefSeq" id="WP_012050157.1">
    <property type="nucleotide sequence ID" value="NZ_CP059319.1"/>
</dbReference>